<organism evidence="2 3">
    <name type="scientific">Cryptolaemus montrouzieri</name>
    <dbReference type="NCBI Taxonomy" id="559131"/>
    <lineage>
        <taxon>Eukaryota</taxon>
        <taxon>Metazoa</taxon>
        <taxon>Ecdysozoa</taxon>
        <taxon>Arthropoda</taxon>
        <taxon>Hexapoda</taxon>
        <taxon>Insecta</taxon>
        <taxon>Pterygota</taxon>
        <taxon>Neoptera</taxon>
        <taxon>Endopterygota</taxon>
        <taxon>Coleoptera</taxon>
        <taxon>Polyphaga</taxon>
        <taxon>Cucujiformia</taxon>
        <taxon>Coccinelloidea</taxon>
        <taxon>Coccinellidae</taxon>
        <taxon>Scymninae</taxon>
        <taxon>Scymnini</taxon>
        <taxon>Cryptolaemus</taxon>
    </lineage>
</organism>
<proteinExistence type="predicted"/>
<keyword evidence="1" id="KW-0812">Transmembrane</keyword>
<feature type="transmembrane region" description="Helical" evidence="1">
    <location>
        <begin position="33"/>
        <end position="57"/>
    </location>
</feature>
<dbReference type="AlphaFoldDB" id="A0ABD2NI69"/>
<evidence type="ECO:0000256" key="1">
    <source>
        <dbReference type="SAM" id="Phobius"/>
    </source>
</evidence>
<dbReference type="Proteomes" id="UP001516400">
    <property type="component" value="Unassembled WGS sequence"/>
</dbReference>
<accession>A0ABD2NI69</accession>
<keyword evidence="1" id="KW-0472">Membrane</keyword>
<dbReference type="EMBL" id="JABFTP020000103">
    <property type="protein sequence ID" value="KAL3278448.1"/>
    <property type="molecule type" value="Genomic_DNA"/>
</dbReference>
<name>A0ABD2NI69_9CUCU</name>
<evidence type="ECO:0000313" key="3">
    <source>
        <dbReference type="Proteomes" id="UP001516400"/>
    </source>
</evidence>
<keyword evidence="3" id="KW-1185">Reference proteome</keyword>
<comment type="caution">
    <text evidence="2">The sequence shown here is derived from an EMBL/GenBank/DDBJ whole genome shotgun (WGS) entry which is preliminary data.</text>
</comment>
<sequence length="87" mass="9927">MNMEQEANEEPKFSINTIIKKTLLGIFVTIPSYIALGIIVVAVLSLHFSMTVFNLIWKILKGKPVKATLIDFFLDLEQREKTTSKTR</sequence>
<reference evidence="2 3" key="1">
    <citation type="journal article" date="2021" name="BMC Biol.">
        <title>Horizontally acquired antibacterial genes associated with adaptive radiation of ladybird beetles.</title>
        <authorList>
            <person name="Li H.S."/>
            <person name="Tang X.F."/>
            <person name="Huang Y.H."/>
            <person name="Xu Z.Y."/>
            <person name="Chen M.L."/>
            <person name="Du X.Y."/>
            <person name="Qiu B.Y."/>
            <person name="Chen P.T."/>
            <person name="Zhang W."/>
            <person name="Slipinski A."/>
            <person name="Escalona H.E."/>
            <person name="Waterhouse R.M."/>
            <person name="Zwick A."/>
            <person name="Pang H."/>
        </authorList>
    </citation>
    <scope>NUCLEOTIDE SEQUENCE [LARGE SCALE GENOMIC DNA]</scope>
    <source>
        <strain evidence="2">SYSU2018</strain>
    </source>
</reference>
<evidence type="ECO:0000313" key="2">
    <source>
        <dbReference type="EMBL" id="KAL3278448.1"/>
    </source>
</evidence>
<protein>
    <submittedName>
        <fullName evidence="2">Uncharacterized protein</fullName>
    </submittedName>
</protein>
<gene>
    <name evidence="2" type="ORF">HHI36_013769</name>
</gene>
<keyword evidence="1" id="KW-1133">Transmembrane helix</keyword>